<proteinExistence type="predicted"/>
<dbReference type="WBParaSite" id="jg14764">
    <property type="protein sequence ID" value="jg14764"/>
    <property type="gene ID" value="jg14764"/>
</dbReference>
<reference evidence="2" key="1">
    <citation type="submission" date="2022-11" db="UniProtKB">
        <authorList>
            <consortium name="WormBaseParasite"/>
        </authorList>
    </citation>
    <scope>IDENTIFICATION</scope>
</reference>
<sequence length="194" mass="21804">MDYTKLQNCLGELRKGGANSWDEADEIEMEVKRGVKDQISYGRKFYVDKNRPAVSGSRETTLDEIFVELQRCIVSLQMLPHVADVVRSCATNIVTNGIAKAECLLKCLRAGPPINAQPNSKVNQLDKPSKPNYMITGLKEFRCLVDQCSFPYSFKKQEKMIGHIEGIHRQHTWLEGEEDPNGQEQTGGFGQDAP</sequence>
<accession>A0A915D2R2</accession>
<keyword evidence="1" id="KW-1185">Reference proteome</keyword>
<name>A0A915D2R2_9BILA</name>
<evidence type="ECO:0000313" key="2">
    <source>
        <dbReference type="WBParaSite" id="jg14764"/>
    </source>
</evidence>
<evidence type="ECO:0000313" key="1">
    <source>
        <dbReference type="Proteomes" id="UP000887574"/>
    </source>
</evidence>
<protein>
    <submittedName>
        <fullName evidence="2">C2H2-type domain-containing protein</fullName>
    </submittedName>
</protein>
<dbReference type="AlphaFoldDB" id="A0A915D2R2"/>
<dbReference type="Proteomes" id="UP000887574">
    <property type="component" value="Unplaced"/>
</dbReference>
<organism evidence="1 2">
    <name type="scientific">Ditylenchus dipsaci</name>
    <dbReference type="NCBI Taxonomy" id="166011"/>
    <lineage>
        <taxon>Eukaryota</taxon>
        <taxon>Metazoa</taxon>
        <taxon>Ecdysozoa</taxon>
        <taxon>Nematoda</taxon>
        <taxon>Chromadorea</taxon>
        <taxon>Rhabditida</taxon>
        <taxon>Tylenchina</taxon>
        <taxon>Tylenchomorpha</taxon>
        <taxon>Sphaerularioidea</taxon>
        <taxon>Anguinidae</taxon>
        <taxon>Anguininae</taxon>
        <taxon>Ditylenchus</taxon>
    </lineage>
</organism>